<protein>
    <submittedName>
        <fullName evidence="1">Uncharacterized protein</fullName>
    </submittedName>
</protein>
<sequence length="92" mass="9566">MEYIANGLKNINTRTVAAGGQRRVVGSWGPRYGAWRWFGVDVVRASSGAGGLGGIKGRRSPAFGGKGGGKVAGPRKWWLGGECACCTMHGGE</sequence>
<dbReference type="AlphaFoldDB" id="A0A0E0JGZ7"/>
<proteinExistence type="predicted"/>
<dbReference type="Proteomes" id="UP000026962">
    <property type="component" value="Chromosome 1"/>
</dbReference>
<reference evidence="1" key="2">
    <citation type="submission" date="2018-05" db="EMBL/GenBank/DDBJ databases">
        <title>OpunRS2 (Oryza punctata Reference Sequence Version 2).</title>
        <authorList>
            <person name="Zhang J."/>
            <person name="Kudrna D."/>
            <person name="Lee S."/>
            <person name="Talag J."/>
            <person name="Welchert J."/>
            <person name="Wing R.A."/>
        </authorList>
    </citation>
    <scope>NUCLEOTIDE SEQUENCE [LARGE SCALE GENOMIC DNA]</scope>
</reference>
<dbReference type="EnsemblPlants" id="OPUNC01G10900.1">
    <property type="protein sequence ID" value="OPUNC01G10900.1"/>
    <property type="gene ID" value="OPUNC01G10900"/>
</dbReference>
<evidence type="ECO:0000313" key="2">
    <source>
        <dbReference type="Proteomes" id="UP000026962"/>
    </source>
</evidence>
<organism evidence="1">
    <name type="scientific">Oryza punctata</name>
    <name type="common">Red rice</name>
    <dbReference type="NCBI Taxonomy" id="4537"/>
    <lineage>
        <taxon>Eukaryota</taxon>
        <taxon>Viridiplantae</taxon>
        <taxon>Streptophyta</taxon>
        <taxon>Embryophyta</taxon>
        <taxon>Tracheophyta</taxon>
        <taxon>Spermatophyta</taxon>
        <taxon>Magnoliopsida</taxon>
        <taxon>Liliopsida</taxon>
        <taxon>Poales</taxon>
        <taxon>Poaceae</taxon>
        <taxon>BOP clade</taxon>
        <taxon>Oryzoideae</taxon>
        <taxon>Oryzeae</taxon>
        <taxon>Oryzinae</taxon>
        <taxon>Oryza</taxon>
    </lineage>
</organism>
<reference evidence="1" key="1">
    <citation type="submission" date="2015-04" db="UniProtKB">
        <authorList>
            <consortium name="EnsemblPlants"/>
        </authorList>
    </citation>
    <scope>IDENTIFICATION</scope>
</reference>
<dbReference type="HOGENOM" id="CLU_2417056_0_0_1"/>
<name>A0A0E0JGZ7_ORYPU</name>
<accession>A0A0E0JGZ7</accession>
<keyword evidence="2" id="KW-1185">Reference proteome</keyword>
<evidence type="ECO:0000313" key="1">
    <source>
        <dbReference type="EnsemblPlants" id="OPUNC01G10900.1"/>
    </source>
</evidence>
<dbReference type="Gramene" id="OPUNC01G10900.1">
    <property type="protein sequence ID" value="OPUNC01G10900.1"/>
    <property type="gene ID" value="OPUNC01G10900"/>
</dbReference>